<dbReference type="EMBL" id="JACDUR010000002">
    <property type="protein sequence ID" value="MBA2890596.1"/>
    <property type="molecule type" value="Genomic_DNA"/>
</dbReference>
<dbReference type="InterPro" id="IPR023772">
    <property type="entry name" value="DNA-bd_HTH_TetR-type_CS"/>
</dbReference>
<dbReference type="InterPro" id="IPR009057">
    <property type="entry name" value="Homeodomain-like_sf"/>
</dbReference>
<dbReference type="PANTHER" id="PTHR30055:SF234">
    <property type="entry name" value="HTH-TYPE TRANSCRIPTIONAL REGULATOR BETI"/>
    <property type="match status" value="1"/>
</dbReference>
<gene>
    <name evidence="6" type="ORF">HNR30_001937</name>
</gene>
<comment type="caution">
    <text evidence="6">The sequence shown here is derived from an EMBL/GenBank/DDBJ whole genome shotgun (WGS) entry which is preliminary data.</text>
</comment>
<feature type="domain" description="HTH tetR-type" evidence="5">
    <location>
        <begin position="11"/>
        <end position="71"/>
    </location>
</feature>
<keyword evidence="7" id="KW-1185">Reference proteome</keyword>
<evidence type="ECO:0000259" key="5">
    <source>
        <dbReference type="PROSITE" id="PS50977"/>
    </source>
</evidence>
<protein>
    <submittedName>
        <fullName evidence="6">AcrR family transcriptional regulator</fullName>
    </submittedName>
</protein>
<dbReference type="GO" id="GO:0003700">
    <property type="term" value="F:DNA-binding transcription factor activity"/>
    <property type="evidence" value="ECO:0007669"/>
    <property type="project" value="TreeGrafter"/>
</dbReference>
<dbReference type="GO" id="GO:0000976">
    <property type="term" value="F:transcription cis-regulatory region binding"/>
    <property type="evidence" value="ECO:0007669"/>
    <property type="project" value="TreeGrafter"/>
</dbReference>
<dbReference type="PANTHER" id="PTHR30055">
    <property type="entry name" value="HTH-TYPE TRANSCRIPTIONAL REGULATOR RUTR"/>
    <property type="match status" value="1"/>
</dbReference>
<dbReference type="AlphaFoldDB" id="A0A7W0CGD2"/>
<dbReference type="Pfam" id="PF21351">
    <property type="entry name" value="TetR_C_41"/>
    <property type="match status" value="1"/>
</dbReference>
<dbReference type="Gene3D" id="1.10.357.10">
    <property type="entry name" value="Tetracycline Repressor, domain 2"/>
    <property type="match status" value="1"/>
</dbReference>
<evidence type="ECO:0000256" key="2">
    <source>
        <dbReference type="ARBA" id="ARBA00023125"/>
    </source>
</evidence>
<accession>A0A7W0CGD2</accession>
<dbReference type="InterPro" id="IPR001647">
    <property type="entry name" value="HTH_TetR"/>
</dbReference>
<evidence type="ECO:0000256" key="1">
    <source>
        <dbReference type="ARBA" id="ARBA00023015"/>
    </source>
</evidence>
<keyword evidence="3" id="KW-0804">Transcription</keyword>
<name>A0A7W0CGD2_9ACTN</name>
<dbReference type="PROSITE" id="PS01081">
    <property type="entry name" value="HTH_TETR_1"/>
    <property type="match status" value="1"/>
</dbReference>
<dbReference type="PROSITE" id="PS50977">
    <property type="entry name" value="HTH_TETR_2"/>
    <property type="match status" value="1"/>
</dbReference>
<dbReference type="InterPro" id="IPR050109">
    <property type="entry name" value="HTH-type_TetR-like_transc_reg"/>
</dbReference>
<organism evidence="6 7">
    <name type="scientific">Nonomuraea soli</name>
    <dbReference type="NCBI Taxonomy" id="1032476"/>
    <lineage>
        <taxon>Bacteria</taxon>
        <taxon>Bacillati</taxon>
        <taxon>Actinomycetota</taxon>
        <taxon>Actinomycetes</taxon>
        <taxon>Streptosporangiales</taxon>
        <taxon>Streptosporangiaceae</taxon>
        <taxon>Nonomuraea</taxon>
    </lineage>
</organism>
<feature type="DNA-binding region" description="H-T-H motif" evidence="4">
    <location>
        <begin position="34"/>
        <end position="53"/>
    </location>
</feature>
<dbReference type="PRINTS" id="PR00455">
    <property type="entry name" value="HTHTETR"/>
</dbReference>
<evidence type="ECO:0000256" key="3">
    <source>
        <dbReference type="ARBA" id="ARBA00023163"/>
    </source>
</evidence>
<keyword evidence="1" id="KW-0805">Transcription regulation</keyword>
<dbReference type="InterPro" id="IPR049484">
    <property type="entry name" value="Rv0078-like_C"/>
</dbReference>
<dbReference type="RefSeq" id="WP_181609403.1">
    <property type="nucleotide sequence ID" value="NZ_BAABAM010000006.1"/>
</dbReference>
<evidence type="ECO:0000313" key="6">
    <source>
        <dbReference type="EMBL" id="MBA2890596.1"/>
    </source>
</evidence>
<dbReference type="Pfam" id="PF00440">
    <property type="entry name" value="TetR_N"/>
    <property type="match status" value="1"/>
</dbReference>
<proteinExistence type="predicted"/>
<reference evidence="6 7" key="1">
    <citation type="submission" date="2020-07" db="EMBL/GenBank/DDBJ databases">
        <title>Genomic Encyclopedia of Type Strains, Phase IV (KMG-IV): sequencing the most valuable type-strain genomes for metagenomic binning, comparative biology and taxonomic classification.</title>
        <authorList>
            <person name="Goeker M."/>
        </authorList>
    </citation>
    <scope>NUCLEOTIDE SEQUENCE [LARGE SCALE GENOMIC DNA]</scope>
    <source>
        <strain evidence="6 7">DSM 45533</strain>
    </source>
</reference>
<evidence type="ECO:0000313" key="7">
    <source>
        <dbReference type="Proteomes" id="UP000530928"/>
    </source>
</evidence>
<dbReference type="Proteomes" id="UP000530928">
    <property type="component" value="Unassembled WGS sequence"/>
</dbReference>
<evidence type="ECO:0000256" key="4">
    <source>
        <dbReference type="PROSITE-ProRule" id="PRU00335"/>
    </source>
</evidence>
<sequence length="198" mass="20516">MIRRTQAERTDETTTALVRAARALFGAAGYAATSIDAVAAAAGVTKGAAYHHFGGKAPLLRAAFEAELGEVSAKLVGIAASGADQGSALRLGARTFLQHCLDPGFARIVMVDAPAVLGWEVVRAAEHHHLLSVIEAGFVMATGDERLAATRARLVFGALCEAGMMLARSADPAADLPLLTAETDRLVEALKAAPGDRD</sequence>
<keyword evidence="2 4" id="KW-0238">DNA-binding</keyword>
<dbReference type="SUPFAM" id="SSF46689">
    <property type="entry name" value="Homeodomain-like"/>
    <property type="match status" value="1"/>
</dbReference>